<dbReference type="PROSITE" id="PS00143">
    <property type="entry name" value="INSULINASE"/>
    <property type="match status" value="1"/>
</dbReference>
<dbReference type="Gene3D" id="3.30.830.10">
    <property type="entry name" value="Metalloenzyme, LuxS/M16 peptidase-like"/>
    <property type="match status" value="2"/>
</dbReference>
<feature type="domain" description="Coenzyme PQQ synthesis protein F C-terminal lobe" evidence="16">
    <location>
        <begin position="418"/>
        <end position="492"/>
    </location>
</feature>
<feature type="domain" description="Coenzyme PQQ synthesis protein F-like C-terminal lobe" evidence="17">
    <location>
        <begin position="562"/>
        <end position="638"/>
    </location>
</feature>
<dbReference type="PANTHER" id="PTHR43690:SF18">
    <property type="entry name" value="INSULIN-DEGRADING ENZYME-RELATED"/>
    <property type="match status" value="1"/>
</dbReference>
<evidence type="ECO:0000256" key="10">
    <source>
        <dbReference type="ARBA" id="ARBA00023049"/>
    </source>
</evidence>
<comment type="similarity">
    <text evidence="3 13">Belongs to the peptidase M16 family.</text>
</comment>
<dbReference type="SUPFAM" id="SSF63411">
    <property type="entry name" value="LuxS/MPP-like metallohydrolase"/>
    <property type="match status" value="3"/>
</dbReference>
<evidence type="ECO:0000256" key="6">
    <source>
        <dbReference type="ARBA" id="ARBA00022723"/>
    </source>
</evidence>
<dbReference type="GO" id="GO:0018189">
    <property type="term" value="P:pyrroloquinoline quinone biosynthetic process"/>
    <property type="evidence" value="ECO:0007669"/>
    <property type="project" value="UniProtKB-UniPathway"/>
</dbReference>
<evidence type="ECO:0000256" key="3">
    <source>
        <dbReference type="ARBA" id="ARBA00007261"/>
    </source>
</evidence>
<keyword evidence="9" id="KW-0884">PQQ biosynthesis</keyword>
<evidence type="ECO:0000259" key="17">
    <source>
        <dbReference type="Pfam" id="PF22456"/>
    </source>
</evidence>
<dbReference type="RefSeq" id="WP_075801629.1">
    <property type="nucleotide sequence ID" value="NZ_MKZO01000005.1"/>
</dbReference>
<organism evidence="18 19">
    <name type="scientific">Pseudomonas putida</name>
    <name type="common">Arthrobacter siderocapsulatus</name>
    <dbReference type="NCBI Taxonomy" id="303"/>
    <lineage>
        <taxon>Bacteria</taxon>
        <taxon>Pseudomonadati</taxon>
        <taxon>Pseudomonadota</taxon>
        <taxon>Gammaproteobacteria</taxon>
        <taxon>Pseudomonadales</taxon>
        <taxon>Pseudomonadaceae</taxon>
        <taxon>Pseudomonas</taxon>
    </lineage>
</organism>
<keyword evidence="10" id="KW-0482">Metalloprotease</keyword>
<dbReference type="InterPro" id="IPR011249">
    <property type="entry name" value="Metalloenz_LuxS/M16"/>
</dbReference>
<comment type="caution">
    <text evidence="18">The sequence shown here is derived from an EMBL/GenBank/DDBJ whole genome shotgun (WGS) entry which is preliminary data.</text>
</comment>
<proteinExistence type="inferred from homology"/>
<dbReference type="InterPro" id="IPR054734">
    <property type="entry name" value="PqqF-like_C_4"/>
</dbReference>
<dbReference type="InterPro" id="IPR011844">
    <property type="entry name" value="PQQ_synth_PqqF"/>
</dbReference>
<evidence type="ECO:0000259" key="16">
    <source>
        <dbReference type="Pfam" id="PF22455"/>
    </source>
</evidence>
<dbReference type="NCBIfam" id="TIGR02110">
    <property type="entry name" value="PQQ_syn_pqqF"/>
    <property type="match status" value="1"/>
</dbReference>
<comment type="cofactor">
    <cofactor evidence="1">
        <name>Zn(2+)</name>
        <dbReference type="ChEBI" id="CHEBI:29105"/>
    </cofactor>
</comment>
<keyword evidence="6" id="KW-0479">Metal-binding</keyword>
<evidence type="ECO:0000256" key="2">
    <source>
        <dbReference type="ARBA" id="ARBA00004886"/>
    </source>
</evidence>
<evidence type="ECO:0000256" key="9">
    <source>
        <dbReference type="ARBA" id="ARBA00022905"/>
    </source>
</evidence>
<dbReference type="Pfam" id="PF00675">
    <property type="entry name" value="Peptidase_M16"/>
    <property type="match status" value="1"/>
</dbReference>
<dbReference type="InterPro" id="IPR001431">
    <property type="entry name" value="Pept_M16_Zn_BS"/>
</dbReference>
<protein>
    <recommendedName>
        <fullName evidence="4">Coenzyme PQQ synthesis protein F</fullName>
    </recommendedName>
    <alternativeName>
        <fullName evidence="12">Pyrroloquinoline quinone biosynthesis protein F</fullName>
    </alternativeName>
</protein>
<dbReference type="AlphaFoldDB" id="A0A1Q9RB28"/>
<dbReference type="GO" id="GO:0005737">
    <property type="term" value="C:cytoplasm"/>
    <property type="evidence" value="ECO:0007669"/>
    <property type="project" value="UniProtKB-ARBA"/>
</dbReference>
<gene>
    <name evidence="18" type="primary">ptrA</name>
    <name evidence="18" type="ORF">PSEMO_05410</name>
</gene>
<evidence type="ECO:0000259" key="15">
    <source>
        <dbReference type="Pfam" id="PF05193"/>
    </source>
</evidence>
<dbReference type="GO" id="GO:0006508">
    <property type="term" value="P:proteolysis"/>
    <property type="evidence" value="ECO:0007669"/>
    <property type="project" value="UniProtKB-KW"/>
</dbReference>
<evidence type="ECO:0000313" key="19">
    <source>
        <dbReference type="Proteomes" id="UP000186736"/>
    </source>
</evidence>
<evidence type="ECO:0000256" key="5">
    <source>
        <dbReference type="ARBA" id="ARBA00022670"/>
    </source>
</evidence>
<dbReference type="Pfam" id="PF05193">
    <property type="entry name" value="Peptidase_M16_C"/>
    <property type="match status" value="1"/>
</dbReference>
<evidence type="ECO:0000256" key="13">
    <source>
        <dbReference type="RuleBase" id="RU004447"/>
    </source>
</evidence>
<accession>A0A1Q9RB28</accession>
<dbReference type="Pfam" id="PF22455">
    <property type="entry name" value="PqqF_C_3"/>
    <property type="match status" value="1"/>
</dbReference>
<dbReference type="GO" id="GO:0008270">
    <property type="term" value="F:zinc ion binding"/>
    <property type="evidence" value="ECO:0007669"/>
    <property type="project" value="InterPro"/>
</dbReference>
<evidence type="ECO:0000313" key="18">
    <source>
        <dbReference type="EMBL" id="OLS64525.1"/>
    </source>
</evidence>
<dbReference type="UniPathway" id="UPA00539"/>
<dbReference type="Pfam" id="PF22456">
    <property type="entry name" value="PqqF-like_C_4"/>
    <property type="match status" value="1"/>
</dbReference>
<evidence type="ECO:0000256" key="11">
    <source>
        <dbReference type="ARBA" id="ARBA00024932"/>
    </source>
</evidence>
<dbReference type="EMBL" id="MKZO01000005">
    <property type="protein sequence ID" value="OLS64525.1"/>
    <property type="molecule type" value="Genomic_DNA"/>
</dbReference>
<comment type="pathway">
    <text evidence="2">Cofactor biosynthesis; pyrroloquinoline quinone biosynthesis.</text>
</comment>
<dbReference type="InterPro" id="IPR054733">
    <property type="entry name" value="PqqF_C_3"/>
</dbReference>
<dbReference type="InterPro" id="IPR011765">
    <property type="entry name" value="Pept_M16_N"/>
</dbReference>
<dbReference type="InterPro" id="IPR050626">
    <property type="entry name" value="Peptidase_M16"/>
</dbReference>
<dbReference type="GO" id="GO:0004222">
    <property type="term" value="F:metalloendopeptidase activity"/>
    <property type="evidence" value="ECO:0007669"/>
    <property type="project" value="InterPro"/>
</dbReference>
<name>A0A1Q9RB28_PSEPU</name>
<sequence>MSSTLQHLVLSNGLRVRLRHAPHLKRGAALLRVEAGSHDAPLAYPGLAHFLEHLLFLGTERFPVEDGLMRFVQGQGGQINASTRERHTDFFFEVPLTAMAGALERLCEMLAQPLLTLERQEAEREVIQAEWVAWSGNAEAQRQYALLRSVSAHHPLAGFHAGNRASLPVHDEAFQQALAGFHQGFYHAGQMILTLSGPQPLEVLARQFGALFAAGSKVRQAAAPPLLDGPLQPQQIEGQLDLLLAHEDLPDNASFDYLATWIADSRPGGLVHELRERGWLEDFRFTPLYQFAGQALLQVNAKLTETADRGEAERLVRDWLVFFGNADHRDLLLEYARLQACRSPGALELARREDGLPLIPEYPGGSRHSWKLPEAEPLLAAGVPDLETTAVPTGLIVSPVLPASRNYATLYLRWPTGDALKPLIERASRAGVELSGTHWQLRCAGAPAPVLAVIEQALAILENPPPASRSHEPPLIPIRQLMQRLPHVLAADGKPGWSALATGFDARSQNALNHLLGRLRDTPQKPVPPHPLPAQWQPFGEPGDEHALLLFAPVADEASGRLLAHLIQGPFYQRLRSELQLGYAVFSTFRQIHGHSGLMFGVQSPGASHGEILGHLRDFLARPVLLVEATRDALAAQFHEPVMPNADLTEWLWQAHLAGNDHADPQALAATIQQLQQPDIDRVRADLASENHWLILANGPDPR</sequence>
<reference evidence="18 19" key="1">
    <citation type="submission" date="2016-10" db="EMBL/GenBank/DDBJ databases">
        <title>Genome Sequence of Pseudomonas putida GM4FR.</title>
        <authorList>
            <person name="Poehlein A."/>
            <person name="Wemheuer F."/>
            <person name="Hollensteiner J."/>
            <person name="Wemheuer B."/>
        </authorList>
    </citation>
    <scope>NUCLEOTIDE SEQUENCE [LARGE SCALE GENOMIC DNA]</scope>
    <source>
        <strain evidence="18 19">GM4FR</strain>
    </source>
</reference>
<evidence type="ECO:0000256" key="4">
    <source>
        <dbReference type="ARBA" id="ARBA00015088"/>
    </source>
</evidence>
<dbReference type="Proteomes" id="UP000186736">
    <property type="component" value="Unassembled WGS sequence"/>
</dbReference>
<dbReference type="PANTHER" id="PTHR43690">
    <property type="entry name" value="NARDILYSIN"/>
    <property type="match status" value="1"/>
</dbReference>
<evidence type="ECO:0000259" key="14">
    <source>
        <dbReference type="Pfam" id="PF00675"/>
    </source>
</evidence>
<keyword evidence="5 18" id="KW-0645">Protease</keyword>
<evidence type="ECO:0000256" key="1">
    <source>
        <dbReference type="ARBA" id="ARBA00001947"/>
    </source>
</evidence>
<keyword evidence="7 18" id="KW-0378">Hydrolase</keyword>
<comment type="function">
    <text evidence="11">Required for coenzyme pyrroloquinoline quinone (PQQ) biosynthesis. It is thought that this protein is a protease that cleaves peptides bond in a small peptide (gene pqqA), providing the glutamate and tyrosine residues which are necessary for the synthesis of PQQ.</text>
</comment>
<evidence type="ECO:0000256" key="7">
    <source>
        <dbReference type="ARBA" id="ARBA00022801"/>
    </source>
</evidence>
<keyword evidence="8" id="KW-0862">Zinc</keyword>
<dbReference type="InterPro" id="IPR007863">
    <property type="entry name" value="Peptidase_M16_C"/>
</dbReference>
<evidence type="ECO:0000256" key="12">
    <source>
        <dbReference type="ARBA" id="ARBA00030977"/>
    </source>
</evidence>
<feature type="domain" description="Peptidase M16 N-terminal" evidence="14">
    <location>
        <begin position="16"/>
        <end position="153"/>
    </location>
</feature>
<feature type="domain" description="Peptidase M16 C-terminal" evidence="15">
    <location>
        <begin position="176"/>
        <end position="320"/>
    </location>
</feature>
<evidence type="ECO:0000256" key="8">
    <source>
        <dbReference type="ARBA" id="ARBA00022833"/>
    </source>
</evidence>
<dbReference type="OrthoDB" id="9811314at2"/>